<protein>
    <submittedName>
        <fullName evidence="1">Uncharacterized protein</fullName>
    </submittedName>
</protein>
<sequence>LTKRIYHSPELTQELAELCEKEKIKPLRVVRSVPTRWNSVAAESKRAIELRVAIEALVNVGRHGRTRGTRLKRYKLSKEQWELLTQLQPVLTASIFVKATERMSVSGRPLLYQTILLFDILEKKLKQFCESPKLHPLVRYGCTLGRDVLNKYYEKTDDSIMYRLAIS</sequence>
<gene>
    <name evidence="1" type="ORF">K466DRAFT_504227</name>
</gene>
<dbReference type="InterPro" id="IPR012337">
    <property type="entry name" value="RNaseH-like_sf"/>
</dbReference>
<keyword evidence="2" id="KW-1185">Reference proteome</keyword>
<proteinExistence type="predicted"/>
<feature type="non-terminal residue" evidence="1">
    <location>
        <position position="1"/>
    </location>
</feature>
<dbReference type="EMBL" id="ML211816">
    <property type="protein sequence ID" value="TFK80244.1"/>
    <property type="molecule type" value="Genomic_DNA"/>
</dbReference>
<dbReference type="Proteomes" id="UP000308197">
    <property type="component" value="Unassembled WGS sequence"/>
</dbReference>
<evidence type="ECO:0000313" key="2">
    <source>
        <dbReference type="Proteomes" id="UP000308197"/>
    </source>
</evidence>
<accession>A0A5C3NS53</accession>
<dbReference type="AlphaFoldDB" id="A0A5C3NS53"/>
<dbReference type="InParanoid" id="A0A5C3NS53"/>
<dbReference type="SUPFAM" id="SSF53098">
    <property type="entry name" value="Ribonuclease H-like"/>
    <property type="match status" value="1"/>
</dbReference>
<organism evidence="1 2">
    <name type="scientific">Polyporus arcularius HHB13444</name>
    <dbReference type="NCBI Taxonomy" id="1314778"/>
    <lineage>
        <taxon>Eukaryota</taxon>
        <taxon>Fungi</taxon>
        <taxon>Dikarya</taxon>
        <taxon>Basidiomycota</taxon>
        <taxon>Agaricomycotina</taxon>
        <taxon>Agaricomycetes</taxon>
        <taxon>Polyporales</taxon>
        <taxon>Polyporaceae</taxon>
        <taxon>Polyporus</taxon>
    </lineage>
</organism>
<reference evidence="1 2" key="1">
    <citation type="journal article" date="2019" name="Nat. Ecol. Evol.">
        <title>Megaphylogeny resolves global patterns of mushroom evolution.</title>
        <authorList>
            <person name="Varga T."/>
            <person name="Krizsan K."/>
            <person name="Foldi C."/>
            <person name="Dima B."/>
            <person name="Sanchez-Garcia M."/>
            <person name="Sanchez-Ramirez S."/>
            <person name="Szollosi G.J."/>
            <person name="Szarkandi J.G."/>
            <person name="Papp V."/>
            <person name="Albert L."/>
            <person name="Andreopoulos W."/>
            <person name="Angelini C."/>
            <person name="Antonin V."/>
            <person name="Barry K.W."/>
            <person name="Bougher N.L."/>
            <person name="Buchanan P."/>
            <person name="Buyck B."/>
            <person name="Bense V."/>
            <person name="Catcheside P."/>
            <person name="Chovatia M."/>
            <person name="Cooper J."/>
            <person name="Damon W."/>
            <person name="Desjardin D."/>
            <person name="Finy P."/>
            <person name="Geml J."/>
            <person name="Haridas S."/>
            <person name="Hughes K."/>
            <person name="Justo A."/>
            <person name="Karasinski D."/>
            <person name="Kautmanova I."/>
            <person name="Kiss B."/>
            <person name="Kocsube S."/>
            <person name="Kotiranta H."/>
            <person name="LaButti K.M."/>
            <person name="Lechner B.E."/>
            <person name="Liimatainen K."/>
            <person name="Lipzen A."/>
            <person name="Lukacs Z."/>
            <person name="Mihaltcheva S."/>
            <person name="Morgado L.N."/>
            <person name="Niskanen T."/>
            <person name="Noordeloos M.E."/>
            <person name="Ohm R.A."/>
            <person name="Ortiz-Santana B."/>
            <person name="Ovrebo C."/>
            <person name="Racz N."/>
            <person name="Riley R."/>
            <person name="Savchenko A."/>
            <person name="Shiryaev A."/>
            <person name="Soop K."/>
            <person name="Spirin V."/>
            <person name="Szebenyi C."/>
            <person name="Tomsovsky M."/>
            <person name="Tulloss R.E."/>
            <person name="Uehling J."/>
            <person name="Grigoriev I.V."/>
            <person name="Vagvolgyi C."/>
            <person name="Papp T."/>
            <person name="Martin F.M."/>
            <person name="Miettinen O."/>
            <person name="Hibbett D.S."/>
            <person name="Nagy L.G."/>
        </authorList>
    </citation>
    <scope>NUCLEOTIDE SEQUENCE [LARGE SCALE GENOMIC DNA]</scope>
    <source>
        <strain evidence="1 2">HHB13444</strain>
    </source>
</reference>
<evidence type="ECO:0000313" key="1">
    <source>
        <dbReference type="EMBL" id="TFK80244.1"/>
    </source>
</evidence>
<name>A0A5C3NS53_9APHY</name>